<gene>
    <name evidence="1" type="ORF">LOK49_LG11G00539</name>
</gene>
<evidence type="ECO:0000313" key="2">
    <source>
        <dbReference type="Proteomes" id="UP001060215"/>
    </source>
</evidence>
<reference evidence="1 2" key="1">
    <citation type="journal article" date="2022" name="Plant J.">
        <title>Chromosome-level genome of Camellia lanceoleosa provides a valuable resource for understanding genome evolution and self-incompatibility.</title>
        <authorList>
            <person name="Gong W."/>
            <person name="Xiao S."/>
            <person name="Wang L."/>
            <person name="Liao Z."/>
            <person name="Chang Y."/>
            <person name="Mo W."/>
            <person name="Hu G."/>
            <person name="Li W."/>
            <person name="Zhao G."/>
            <person name="Zhu H."/>
            <person name="Hu X."/>
            <person name="Ji K."/>
            <person name="Xiang X."/>
            <person name="Song Q."/>
            <person name="Yuan D."/>
            <person name="Jin S."/>
            <person name="Zhang L."/>
        </authorList>
    </citation>
    <scope>NUCLEOTIDE SEQUENCE [LARGE SCALE GENOMIC DNA]</scope>
    <source>
        <strain evidence="1">SQ_2022a</strain>
    </source>
</reference>
<organism evidence="1 2">
    <name type="scientific">Camellia lanceoleosa</name>
    <dbReference type="NCBI Taxonomy" id="1840588"/>
    <lineage>
        <taxon>Eukaryota</taxon>
        <taxon>Viridiplantae</taxon>
        <taxon>Streptophyta</taxon>
        <taxon>Embryophyta</taxon>
        <taxon>Tracheophyta</taxon>
        <taxon>Spermatophyta</taxon>
        <taxon>Magnoliopsida</taxon>
        <taxon>eudicotyledons</taxon>
        <taxon>Gunneridae</taxon>
        <taxon>Pentapetalae</taxon>
        <taxon>asterids</taxon>
        <taxon>Ericales</taxon>
        <taxon>Theaceae</taxon>
        <taxon>Camellia</taxon>
    </lineage>
</organism>
<evidence type="ECO:0000313" key="1">
    <source>
        <dbReference type="EMBL" id="KAI7995266.1"/>
    </source>
</evidence>
<dbReference type="Proteomes" id="UP001060215">
    <property type="component" value="Chromosome 12"/>
</dbReference>
<proteinExistence type="predicted"/>
<protein>
    <submittedName>
        <fullName evidence="1">Loganic acid O-methyltransferase</fullName>
    </submittedName>
</protein>
<dbReference type="EMBL" id="CM045769">
    <property type="protein sequence ID" value="KAI7995266.1"/>
    <property type="molecule type" value="Genomic_DNA"/>
</dbReference>
<keyword evidence="2" id="KW-1185">Reference proteome</keyword>
<accession>A0ACC0G4R7</accession>
<sequence>MQNVIEAVEHKYQSKGLESKIPEFQVFFNDHITNDFNTLFTTLPLEKQYFVAGVPGSFHGRLFPEASLYVVHSSYALHWPSKVPTEVLNKDSPAWNKGKIFYTSGSDEVANAFAAQFAEDMENFLNVRAREIMAGRMIILIVPSIANGIRRS</sequence>
<name>A0ACC0G4R7_9ERIC</name>
<comment type="caution">
    <text evidence="1">The sequence shown here is derived from an EMBL/GenBank/DDBJ whole genome shotgun (WGS) entry which is preliminary data.</text>
</comment>